<dbReference type="InterPro" id="IPR029058">
    <property type="entry name" value="AB_hydrolase_fold"/>
</dbReference>
<evidence type="ECO:0000259" key="2">
    <source>
        <dbReference type="Pfam" id="PF07859"/>
    </source>
</evidence>
<dbReference type="GO" id="GO:0016787">
    <property type="term" value="F:hydrolase activity"/>
    <property type="evidence" value="ECO:0007669"/>
    <property type="project" value="UniProtKB-KW"/>
</dbReference>
<reference evidence="3 4" key="1">
    <citation type="submission" date="2018-10" db="EMBL/GenBank/DDBJ databases">
        <title>Fifty Aureobasidium pullulans genomes reveal a recombining polyextremotolerant generalist.</title>
        <authorList>
            <person name="Gostincar C."/>
            <person name="Turk M."/>
            <person name="Zajc J."/>
            <person name="Gunde-Cimerman N."/>
        </authorList>
    </citation>
    <scope>NUCLEOTIDE SEQUENCE [LARGE SCALE GENOMIC DNA]</scope>
    <source>
        <strain evidence="3 4">EXF-11900</strain>
    </source>
</reference>
<feature type="domain" description="Alpha/beta hydrolase fold-3" evidence="2">
    <location>
        <begin position="93"/>
        <end position="305"/>
    </location>
</feature>
<dbReference type="Pfam" id="PF07859">
    <property type="entry name" value="Abhydrolase_3"/>
    <property type="match status" value="1"/>
</dbReference>
<evidence type="ECO:0000313" key="4">
    <source>
        <dbReference type="Proteomes" id="UP000304951"/>
    </source>
</evidence>
<dbReference type="PANTHER" id="PTHR48081">
    <property type="entry name" value="AB HYDROLASE SUPERFAMILY PROTEIN C4A8.06C"/>
    <property type="match status" value="1"/>
</dbReference>
<keyword evidence="1 3" id="KW-0378">Hydrolase</keyword>
<dbReference type="InterPro" id="IPR050300">
    <property type="entry name" value="GDXG_lipolytic_enzyme"/>
</dbReference>
<sequence>MALYDTPENIAALATLDDEFAQILATMSPQEALPEPKMMRQYSNAMEEQQYSAGATTKVREHTIKITMRDGYESEAIVYQSALRSSSPSPLVVLCYGGGFVLGTNKQYAATARAAALLYGATVANISYRLAPENPFPTPANDVWDNIEWLAGNAHTLNADLSAGFILGGGSAGANLAAVTMHKAIRTNLSPPLTGLYLAVPFLLMEDIVPDQYKSLWIAREQNSKAPILNEDALNGIMAAYQPHAKSPDFSPFNDPESFSKLPRTYVQAAGLDPLRDDGLVYERVLKDHGIETRLDVNPGVPHGFNGMFPHLKQSKRFDIETAVGLGWLLRAKEDRERVKAFLIDMRGGA</sequence>
<evidence type="ECO:0000313" key="3">
    <source>
        <dbReference type="EMBL" id="THV75598.1"/>
    </source>
</evidence>
<dbReference type="PANTHER" id="PTHR48081:SF8">
    <property type="entry name" value="ALPHA_BETA HYDROLASE FOLD-3 DOMAIN-CONTAINING PROTEIN-RELATED"/>
    <property type="match status" value="1"/>
</dbReference>
<dbReference type="AlphaFoldDB" id="A0A4S8SWG2"/>
<dbReference type="EMBL" id="QZAF01000035">
    <property type="protein sequence ID" value="THV75598.1"/>
    <property type="molecule type" value="Genomic_DNA"/>
</dbReference>
<evidence type="ECO:0000256" key="1">
    <source>
        <dbReference type="ARBA" id="ARBA00022801"/>
    </source>
</evidence>
<accession>A0A4S8SWG2</accession>
<comment type="caution">
    <text evidence="3">The sequence shown here is derived from an EMBL/GenBank/DDBJ whole genome shotgun (WGS) entry which is preliminary data.</text>
</comment>
<dbReference type="Proteomes" id="UP000304951">
    <property type="component" value="Unassembled WGS sequence"/>
</dbReference>
<dbReference type="InterPro" id="IPR013094">
    <property type="entry name" value="AB_hydrolase_3"/>
</dbReference>
<name>A0A4S8SWG2_AURPU</name>
<dbReference type="SUPFAM" id="SSF53474">
    <property type="entry name" value="alpha/beta-Hydrolases"/>
    <property type="match status" value="1"/>
</dbReference>
<organism evidence="3 4">
    <name type="scientific">Aureobasidium pullulans</name>
    <name type="common">Black yeast</name>
    <name type="synonym">Pullularia pullulans</name>
    <dbReference type="NCBI Taxonomy" id="5580"/>
    <lineage>
        <taxon>Eukaryota</taxon>
        <taxon>Fungi</taxon>
        <taxon>Dikarya</taxon>
        <taxon>Ascomycota</taxon>
        <taxon>Pezizomycotina</taxon>
        <taxon>Dothideomycetes</taxon>
        <taxon>Dothideomycetidae</taxon>
        <taxon>Dothideales</taxon>
        <taxon>Saccotheciaceae</taxon>
        <taxon>Aureobasidium</taxon>
    </lineage>
</organism>
<protein>
    <submittedName>
        <fullName evidence="3">Alpha/beta-hydrolase</fullName>
    </submittedName>
</protein>
<gene>
    <name evidence="3" type="ORF">D6D28_01731</name>
</gene>
<dbReference type="Gene3D" id="3.40.50.1820">
    <property type="entry name" value="alpha/beta hydrolase"/>
    <property type="match status" value="1"/>
</dbReference>
<proteinExistence type="predicted"/>